<evidence type="ECO:0000313" key="10">
    <source>
        <dbReference type="Proteomes" id="UP000034913"/>
    </source>
</evidence>
<dbReference type="SUPFAM" id="SSF50715">
    <property type="entry name" value="Ribosomal protein L25-like"/>
    <property type="match status" value="1"/>
</dbReference>
<evidence type="ECO:0000259" key="7">
    <source>
        <dbReference type="Pfam" id="PF01386"/>
    </source>
</evidence>
<feature type="domain" description="Large ribosomal subunit protein bL25 L25" evidence="7">
    <location>
        <begin position="9"/>
        <end position="93"/>
    </location>
</feature>
<proteinExistence type="inferred from homology"/>
<feature type="domain" description="Large ribosomal subunit protein bL25 beta" evidence="8">
    <location>
        <begin position="101"/>
        <end position="185"/>
    </location>
</feature>
<evidence type="ECO:0000256" key="2">
    <source>
        <dbReference type="ARBA" id="ARBA00022884"/>
    </source>
</evidence>
<dbReference type="InterPro" id="IPR020056">
    <property type="entry name" value="Rbsml_bL25/Gln-tRNA_synth_N"/>
</dbReference>
<dbReference type="AlphaFoldDB" id="A0A0G2A4K9"/>
<dbReference type="Proteomes" id="UP000034913">
    <property type="component" value="Unassembled WGS sequence"/>
</dbReference>
<dbReference type="CDD" id="cd00495">
    <property type="entry name" value="Ribosomal_L25_TL5_CTC"/>
    <property type="match status" value="1"/>
</dbReference>
<evidence type="ECO:0000256" key="6">
    <source>
        <dbReference type="SAM" id="MobiDB-lite"/>
    </source>
</evidence>
<dbReference type="Gene3D" id="2.40.240.10">
    <property type="entry name" value="Ribosomal Protein L25, Chain P"/>
    <property type="match status" value="1"/>
</dbReference>
<sequence length="228" mass="24448">MGIGEYSLEVKTRPADLKPAAVRHQGEVPGVIYGKEIEPVLISVNGAQLKRVYYQAGSSSLVNLKISGQDERTVLFKEPQFDPRTGELVHLDFYQVKLSEKIKAEVPLVFAGEAPAVEDFDGVLVTNKDKLEVECLPADLPHEITVDLSALKNIDDSILIKNVAVPSGVEVLDDAEEVVVVVTPQRAEEVEAAPVSEEEAVAGIEVASEKTAGGEAGEEKSAESSDAE</sequence>
<evidence type="ECO:0000256" key="5">
    <source>
        <dbReference type="HAMAP-Rule" id="MF_01334"/>
    </source>
</evidence>
<accession>A0A0G2A4K9</accession>
<keyword evidence="1 5" id="KW-0699">rRNA-binding</keyword>
<dbReference type="GO" id="GO:0022625">
    <property type="term" value="C:cytosolic large ribosomal subunit"/>
    <property type="evidence" value="ECO:0007669"/>
    <property type="project" value="TreeGrafter"/>
</dbReference>
<dbReference type="GO" id="GO:0003735">
    <property type="term" value="F:structural constituent of ribosome"/>
    <property type="evidence" value="ECO:0007669"/>
    <property type="project" value="InterPro"/>
</dbReference>
<name>A0A0G2A4K9_UNCK3</name>
<evidence type="ECO:0000256" key="4">
    <source>
        <dbReference type="ARBA" id="ARBA00023274"/>
    </source>
</evidence>
<dbReference type="InterPro" id="IPR037121">
    <property type="entry name" value="Ribosomal_bL25_C"/>
</dbReference>
<comment type="caution">
    <text evidence="9">The sequence shown here is derived from an EMBL/GenBank/DDBJ whole genome shotgun (WGS) entry which is preliminary data.</text>
</comment>
<dbReference type="InterPro" id="IPR029751">
    <property type="entry name" value="Ribosomal_L25_dom"/>
</dbReference>
<evidence type="ECO:0000259" key="8">
    <source>
        <dbReference type="Pfam" id="PF14693"/>
    </source>
</evidence>
<dbReference type="InterPro" id="IPR020930">
    <property type="entry name" value="Ribosomal_uL5_bac-type"/>
</dbReference>
<keyword evidence="2 5" id="KW-0694">RNA-binding</keyword>
<feature type="compositionally biased region" description="Basic and acidic residues" evidence="6">
    <location>
        <begin position="217"/>
        <end position="228"/>
    </location>
</feature>
<comment type="function">
    <text evidence="5">This is one of the proteins that binds to the 5S RNA in the ribosome where it forms part of the central protuberance.</text>
</comment>
<dbReference type="Pfam" id="PF14693">
    <property type="entry name" value="Ribosomal_TL5_C"/>
    <property type="match status" value="1"/>
</dbReference>
<comment type="subunit">
    <text evidence="5">Part of the 50S ribosomal subunit; part of the 5S rRNA/L5/L18/L25 subcomplex. Contacts the 5S rRNA. Binds to the 5S rRNA independently of L5 and L18.</text>
</comment>
<dbReference type="PANTHER" id="PTHR33284:SF1">
    <property type="entry name" value="RIBOSOMAL PROTEIN L25_GLN-TRNA SYNTHETASE, ANTI-CODON-BINDING DOMAIN-CONTAINING PROTEIN"/>
    <property type="match status" value="1"/>
</dbReference>
<keyword evidence="3 5" id="KW-0689">Ribosomal protein</keyword>
<feature type="region of interest" description="Disordered" evidence="6">
    <location>
        <begin position="191"/>
        <end position="228"/>
    </location>
</feature>
<dbReference type="PANTHER" id="PTHR33284">
    <property type="entry name" value="RIBOSOMAL PROTEIN L25/GLN-TRNA SYNTHETASE, ANTI-CODON-BINDING DOMAIN-CONTAINING PROTEIN"/>
    <property type="match status" value="1"/>
</dbReference>
<dbReference type="EMBL" id="LCRB01000001">
    <property type="protein sequence ID" value="KKW27169.1"/>
    <property type="molecule type" value="Genomic_DNA"/>
</dbReference>
<dbReference type="InterPro" id="IPR020057">
    <property type="entry name" value="Ribosomal_bL25_b-dom"/>
</dbReference>
<evidence type="ECO:0000313" key="9">
    <source>
        <dbReference type="EMBL" id="KKW27169.1"/>
    </source>
</evidence>
<gene>
    <name evidence="5" type="primary">rplY</name>
    <name evidence="5" type="synonym">ctc</name>
    <name evidence="9" type="ORF">VF00_C0001G0104</name>
</gene>
<dbReference type="NCBIfam" id="TIGR00731">
    <property type="entry name" value="bL25_bact_ctc"/>
    <property type="match status" value="1"/>
</dbReference>
<reference evidence="9 10" key="1">
    <citation type="journal article" date="2015" name="Nature">
        <title>rRNA introns, odd ribosomes, and small enigmatic genomes across a large radiation of phyla.</title>
        <authorList>
            <person name="Brown C.T."/>
            <person name="Hug L.A."/>
            <person name="Thomas B.C."/>
            <person name="Sharon I."/>
            <person name="Castelle C.J."/>
            <person name="Singh A."/>
            <person name="Wilkins M.J."/>
            <person name="Williams K.H."/>
            <person name="Banfield J.F."/>
        </authorList>
    </citation>
    <scope>NUCLEOTIDE SEQUENCE [LARGE SCALE GENOMIC DNA]</scope>
</reference>
<evidence type="ECO:0000256" key="1">
    <source>
        <dbReference type="ARBA" id="ARBA00022730"/>
    </source>
</evidence>
<organism evidence="9 10">
    <name type="scientific">candidate division Kazan bacterium GW2011_GWB1_52_7</name>
    <dbReference type="NCBI Taxonomy" id="1620414"/>
    <lineage>
        <taxon>Bacteria</taxon>
        <taxon>Bacteria division Kazan-3B-28</taxon>
    </lineage>
</organism>
<protein>
    <recommendedName>
        <fullName evidence="5">Large ribosomal subunit protein bL25</fullName>
    </recommendedName>
    <alternativeName>
        <fullName evidence="5">General stress protein CTC</fullName>
    </alternativeName>
</protein>
<dbReference type="Gene3D" id="2.170.120.20">
    <property type="entry name" value="Ribosomal protein L25, beta domain"/>
    <property type="match status" value="1"/>
</dbReference>
<comment type="similarity">
    <text evidence="5">Belongs to the bacterial ribosomal protein bL25 family. CTC subfamily.</text>
</comment>
<dbReference type="InterPro" id="IPR011035">
    <property type="entry name" value="Ribosomal_bL25/Gln-tRNA_synth"/>
</dbReference>
<dbReference type="GO" id="GO:0008097">
    <property type="term" value="F:5S rRNA binding"/>
    <property type="evidence" value="ECO:0007669"/>
    <property type="project" value="InterPro"/>
</dbReference>
<dbReference type="GO" id="GO:0006412">
    <property type="term" value="P:translation"/>
    <property type="evidence" value="ECO:0007669"/>
    <property type="project" value="UniProtKB-UniRule"/>
</dbReference>
<dbReference type="HAMAP" id="MF_01334">
    <property type="entry name" value="Ribosomal_bL25_CTC"/>
    <property type="match status" value="1"/>
</dbReference>
<keyword evidence="4 5" id="KW-0687">Ribonucleoprotein</keyword>
<evidence type="ECO:0000256" key="3">
    <source>
        <dbReference type="ARBA" id="ARBA00022980"/>
    </source>
</evidence>
<dbReference type="Pfam" id="PF01386">
    <property type="entry name" value="Ribosomal_L25p"/>
    <property type="match status" value="1"/>
</dbReference>
<dbReference type="InterPro" id="IPR001021">
    <property type="entry name" value="Ribosomal_bL25_long"/>
</dbReference>